<dbReference type="Pfam" id="PF01047">
    <property type="entry name" value="MarR"/>
    <property type="match status" value="1"/>
</dbReference>
<evidence type="ECO:0000313" key="6">
    <source>
        <dbReference type="Proteomes" id="UP000019277"/>
    </source>
</evidence>
<dbReference type="AlphaFoldDB" id="W7IFK7"/>
<dbReference type="STRING" id="909613.UO65_5057"/>
<dbReference type="InterPro" id="IPR000835">
    <property type="entry name" value="HTH_MarR-typ"/>
</dbReference>
<keyword evidence="3" id="KW-0804">Transcription</keyword>
<dbReference type="EMBL" id="AYXG01000191">
    <property type="protein sequence ID" value="EWC59660.1"/>
    <property type="molecule type" value="Genomic_DNA"/>
</dbReference>
<name>W7IFK7_9PSEU</name>
<evidence type="ECO:0000256" key="1">
    <source>
        <dbReference type="ARBA" id="ARBA00023015"/>
    </source>
</evidence>
<comment type="caution">
    <text evidence="5">The sequence shown here is derived from an EMBL/GenBank/DDBJ whole genome shotgun (WGS) entry which is preliminary data.</text>
</comment>
<sequence>MTLAWQRAMRAALARHELTHVQFVLLASLLWLESRGDPPSQQRLADFVGIDPMMASQVLRKLADRGLLVREVDPADSRARLLRLTPVGRALAAVALTDVEKADAEYFGVLGGDRADFVRSLSALSSFAQR</sequence>
<dbReference type="PANTHER" id="PTHR33164">
    <property type="entry name" value="TRANSCRIPTIONAL REGULATOR, MARR FAMILY"/>
    <property type="match status" value="1"/>
</dbReference>
<feature type="domain" description="HTH marR-type" evidence="4">
    <location>
        <begin position="1"/>
        <end position="130"/>
    </location>
</feature>
<dbReference type="PROSITE" id="PS50995">
    <property type="entry name" value="HTH_MARR_2"/>
    <property type="match status" value="1"/>
</dbReference>
<dbReference type="InterPro" id="IPR039422">
    <property type="entry name" value="MarR/SlyA-like"/>
</dbReference>
<evidence type="ECO:0000256" key="2">
    <source>
        <dbReference type="ARBA" id="ARBA00023125"/>
    </source>
</evidence>
<evidence type="ECO:0000256" key="3">
    <source>
        <dbReference type="ARBA" id="ARBA00023163"/>
    </source>
</evidence>
<dbReference type="PANTHER" id="PTHR33164:SF64">
    <property type="entry name" value="TRANSCRIPTIONAL REGULATOR SLYA"/>
    <property type="match status" value="1"/>
</dbReference>
<dbReference type="InterPro" id="IPR036390">
    <property type="entry name" value="WH_DNA-bd_sf"/>
</dbReference>
<dbReference type="SUPFAM" id="SSF46785">
    <property type="entry name" value="Winged helix' DNA-binding domain"/>
    <property type="match status" value="1"/>
</dbReference>
<evidence type="ECO:0000259" key="4">
    <source>
        <dbReference type="PROSITE" id="PS50995"/>
    </source>
</evidence>
<keyword evidence="6" id="KW-1185">Reference proteome</keyword>
<keyword evidence="2" id="KW-0238">DNA-binding</keyword>
<dbReference type="Gene3D" id="1.10.10.10">
    <property type="entry name" value="Winged helix-like DNA-binding domain superfamily/Winged helix DNA-binding domain"/>
    <property type="match status" value="1"/>
</dbReference>
<accession>W7IFK7</accession>
<proteinExistence type="predicted"/>
<dbReference type="GO" id="GO:0006950">
    <property type="term" value="P:response to stress"/>
    <property type="evidence" value="ECO:0007669"/>
    <property type="project" value="TreeGrafter"/>
</dbReference>
<dbReference type="GO" id="GO:0003700">
    <property type="term" value="F:DNA-binding transcription factor activity"/>
    <property type="evidence" value="ECO:0007669"/>
    <property type="project" value="InterPro"/>
</dbReference>
<gene>
    <name evidence="5" type="ORF">UO65_5057</name>
</gene>
<protein>
    <submittedName>
        <fullName evidence="5">Transcriptional regulator, MarR family</fullName>
    </submittedName>
</protein>
<keyword evidence="1" id="KW-0805">Transcription regulation</keyword>
<reference evidence="5 6" key="1">
    <citation type="journal article" date="2014" name="Genome Announc.">
        <title>Draft Genome Sequence of the Antitrypanosomally Active Sponge-Associated Bacterium Actinokineospora sp. Strain EG49.</title>
        <authorList>
            <person name="Harjes J."/>
            <person name="Ryu T."/>
            <person name="Abdelmohsen U.R."/>
            <person name="Moitinho-Silva L."/>
            <person name="Horn H."/>
            <person name="Ravasi T."/>
            <person name="Hentschel U."/>
        </authorList>
    </citation>
    <scope>NUCLEOTIDE SEQUENCE [LARGE SCALE GENOMIC DNA]</scope>
    <source>
        <strain evidence="5 6">EG49</strain>
    </source>
</reference>
<evidence type="ECO:0000313" key="5">
    <source>
        <dbReference type="EMBL" id="EWC59660.1"/>
    </source>
</evidence>
<dbReference type="GO" id="GO:0003677">
    <property type="term" value="F:DNA binding"/>
    <property type="evidence" value="ECO:0007669"/>
    <property type="project" value="UniProtKB-KW"/>
</dbReference>
<dbReference type="Proteomes" id="UP000019277">
    <property type="component" value="Unassembled WGS sequence"/>
</dbReference>
<organism evidence="5 6">
    <name type="scientific">Actinokineospora spheciospongiae</name>
    <dbReference type="NCBI Taxonomy" id="909613"/>
    <lineage>
        <taxon>Bacteria</taxon>
        <taxon>Bacillati</taxon>
        <taxon>Actinomycetota</taxon>
        <taxon>Actinomycetes</taxon>
        <taxon>Pseudonocardiales</taxon>
        <taxon>Pseudonocardiaceae</taxon>
        <taxon>Actinokineospora</taxon>
    </lineage>
</organism>
<dbReference type="SMART" id="SM00347">
    <property type="entry name" value="HTH_MARR"/>
    <property type="match status" value="1"/>
</dbReference>
<dbReference type="eggNOG" id="COG1846">
    <property type="taxonomic scope" value="Bacteria"/>
</dbReference>
<dbReference type="InterPro" id="IPR036388">
    <property type="entry name" value="WH-like_DNA-bd_sf"/>
</dbReference>